<feature type="domain" description="ELP1 first N-terminal beta-propeller" evidence="8">
    <location>
        <begin position="1"/>
        <end position="365"/>
    </location>
</feature>
<evidence type="ECO:0000256" key="4">
    <source>
        <dbReference type="ARBA" id="ARBA00022694"/>
    </source>
</evidence>
<dbReference type="SUPFAM" id="SSF69322">
    <property type="entry name" value="Tricorn protease domain 2"/>
    <property type="match status" value="1"/>
</dbReference>
<proteinExistence type="inferred from homology"/>
<gene>
    <name evidence="13" type="ORF">AGERDE_LOCUS3199</name>
</gene>
<evidence type="ECO:0000256" key="6">
    <source>
        <dbReference type="SAM" id="Coils"/>
    </source>
</evidence>
<evidence type="ECO:0000256" key="7">
    <source>
        <dbReference type="SAM" id="MobiDB-lite"/>
    </source>
</evidence>
<protein>
    <recommendedName>
        <fullName evidence="5">Elongator complex protein 1</fullName>
    </recommendedName>
</protein>
<dbReference type="InterPro" id="IPR056169">
    <property type="entry name" value="HB_ELP1"/>
</dbReference>
<keyword evidence="5" id="KW-0539">Nucleus</keyword>
<dbReference type="InterPro" id="IPR056167">
    <property type="entry name" value="A-sol_ELP1"/>
</dbReference>
<evidence type="ECO:0000259" key="11">
    <source>
        <dbReference type="Pfam" id="PF23925"/>
    </source>
</evidence>
<dbReference type="Pfam" id="PF23797">
    <property type="entry name" value="Beta-prop_ELP1_2nd"/>
    <property type="match status" value="1"/>
</dbReference>
<evidence type="ECO:0000256" key="1">
    <source>
        <dbReference type="ARBA" id="ARBA00005043"/>
    </source>
</evidence>
<comment type="caution">
    <text evidence="13">The sequence shown here is derived from an EMBL/GenBank/DDBJ whole genome shotgun (WGS) entry which is preliminary data.</text>
</comment>
<feature type="region of interest" description="Disordered" evidence="7">
    <location>
        <begin position="1141"/>
        <end position="1161"/>
    </location>
</feature>
<dbReference type="Pfam" id="PF23936">
    <property type="entry name" value="HB_ELP1"/>
    <property type="match status" value="1"/>
</dbReference>
<keyword evidence="4" id="KW-0819">tRNA processing</keyword>
<dbReference type="InterPro" id="IPR056166">
    <property type="entry name" value="TPR_ELP1"/>
</dbReference>
<feature type="domain" description="ELP1 TPR" evidence="10">
    <location>
        <begin position="926"/>
        <end position="1003"/>
    </location>
</feature>
<comment type="function">
    <text evidence="5">Component of the elongator complex which is required for multiple tRNA modifications, including mcm5U (5-methoxycarbonylmethyl uridine), mcm5s2U (5-methoxycarbonylmethyl-2-thiouridine), and ncm5U (5-carbamoylmethyl uridine). The elongator complex catalyzes formation of carboxymethyluridine in the wobble base at position 34 in tRNAs.</text>
</comment>
<dbReference type="GO" id="GO:0005829">
    <property type="term" value="C:cytosol"/>
    <property type="evidence" value="ECO:0007669"/>
    <property type="project" value="TreeGrafter"/>
</dbReference>
<keyword evidence="6" id="KW-0175">Coiled coil</keyword>
<feature type="domain" description="ELP1 N-terminal second beta-propeller" evidence="9">
    <location>
        <begin position="403"/>
        <end position="694"/>
    </location>
</feature>
<dbReference type="AlphaFoldDB" id="A0A9N8WD59"/>
<dbReference type="PANTHER" id="PTHR12747">
    <property type="entry name" value="ELONGATOR COMPLEX PROTEIN 1"/>
    <property type="match status" value="1"/>
</dbReference>
<evidence type="ECO:0000256" key="5">
    <source>
        <dbReference type="PIRNR" id="PIRNR017233"/>
    </source>
</evidence>
<accession>A0A9N8WD59</accession>
<dbReference type="GO" id="GO:0000049">
    <property type="term" value="F:tRNA binding"/>
    <property type="evidence" value="ECO:0007669"/>
    <property type="project" value="TreeGrafter"/>
</dbReference>
<feature type="region of interest" description="Disordered" evidence="7">
    <location>
        <begin position="794"/>
        <end position="813"/>
    </location>
</feature>
<dbReference type="Pfam" id="PF23878">
    <property type="entry name" value="TPR_ELP1"/>
    <property type="match status" value="1"/>
</dbReference>
<name>A0A9N8WD59_9GLOM</name>
<dbReference type="Pfam" id="PF04762">
    <property type="entry name" value="Beta-prop_ELP1_1st"/>
    <property type="match status" value="1"/>
</dbReference>
<keyword evidence="3 5" id="KW-0963">Cytoplasm</keyword>
<dbReference type="InterPro" id="IPR056165">
    <property type="entry name" value="Beta-prop_ELP1_2nd"/>
</dbReference>
<feature type="domain" description="ELP1 three-helical bundle" evidence="12">
    <location>
        <begin position="1052"/>
        <end position="1227"/>
    </location>
</feature>
<comment type="subcellular location">
    <subcellularLocation>
        <location evidence="5">Cytoplasm</location>
    </subcellularLocation>
    <subcellularLocation>
        <location evidence="5">Nucleus</location>
    </subcellularLocation>
</comment>
<evidence type="ECO:0000256" key="3">
    <source>
        <dbReference type="ARBA" id="ARBA00022490"/>
    </source>
</evidence>
<feature type="compositionally biased region" description="Basic and acidic residues" evidence="7">
    <location>
        <begin position="797"/>
        <end position="813"/>
    </location>
</feature>
<evidence type="ECO:0000259" key="9">
    <source>
        <dbReference type="Pfam" id="PF23797"/>
    </source>
</evidence>
<dbReference type="GO" id="GO:0002926">
    <property type="term" value="P:tRNA wobble base 5-methoxycarbonylmethyl-2-thiouridinylation"/>
    <property type="evidence" value="ECO:0007669"/>
    <property type="project" value="TreeGrafter"/>
</dbReference>
<evidence type="ECO:0000256" key="2">
    <source>
        <dbReference type="ARBA" id="ARBA00006086"/>
    </source>
</evidence>
<evidence type="ECO:0000313" key="14">
    <source>
        <dbReference type="Proteomes" id="UP000789831"/>
    </source>
</evidence>
<comment type="similarity">
    <text evidence="2 5">Belongs to the ELP1/IKA1 family.</text>
</comment>
<evidence type="ECO:0000259" key="12">
    <source>
        <dbReference type="Pfam" id="PF23936"/>
    </source>
</evidence>
<feature type="domain" description="ELP1 alpha-solenoid" evidence="11">
    <location>
        <begin position="718"/>
        <end position="919"/>
    </location>
</feature>
<dbReference type="InterPro" id="IPR056164">
    <property type="entry name" value="Beta-prop_ELP1_1st"/>
</dbReference>
<dbReference type="GO" id="GO:0033588">
    <property type="term" value="C:elongator holoenzyme complex"/>
    <property type="evidence" value="ECO:0007669"/>
    <property type="project" value="InterPro"/>
</dbReference>
<dbReference type="PIRSF" id="PIRSF017233">
    <property type="entry name" value="IKAP"/>
    <property type="match status" value="1"/>
</dbReference>
<dbReference type="InterPro" id="IPR006849">
    <property type="entry name" value="Elp1"/>
</dbReference>
<evidence type="ECO:0000313" key="13">
    <source>
        <dbReference type="EMBL" id="CAG8480292.1"/>
    </source>
</evidence>
<feature type="coiled-coil region" evidence="6">
    <location>
        <begin position="1063"/>
        <end position="1107"/>
    </location>
</feature>
<reference evidence="13" key="1">
    <citation type="submission" date="2021-06" db="EMBL/GenBank/DDBJ databases">
        <authorList>
            <person name="Kallberg Y."/>
            <person name="Tangrot J."/>
            <person name="Rosling A."/>
        </authorList>
    </citation>
    <scope>NUCLEOTIDE SEQUENCE</scope>
    <source>
        <strain evidence="13">MT106</strain>
    </source>
</reference>
<dbReference type="EMBL" id="CAJVPL010000298">
    <property type="protein sequence ID" value="CAG8480292.1"/>
    <property type="molecule type" value="Genomic_DNA"/>
</dbReference>
<dbReference type="GO" id="GO:0005634">
    <property type="term" value="C:nucleus"/>
    <property type="evidence" value="ECO:0007669"/>
    <property type="project" value="UniProtKB-SubCell"/>
</dbReference>
<organism evidence="13 14">
    <name type="scientific">Ambispora gerdemannii</name>
    <dbReference type="NCBI Taxonomy" id="144530"/>
    <lineage>
        <taxon>Eukaryota</taxon>
        <taxon>Fungi</taxon>
        <taxon>Fungi incertae sedis</taxon>
        <taxon>Mucoromycota</taxon>
        <taxon>Glomeromycotina</taxon>
        <taxon>Glomeromycetes</taxon>
        <taxon>Archaeosporales</taxon>
        <taxon>Ambisporaceae</taxon>
        <taxon>Ambispora</taxon>
    </lineage>
</organism>
<evidence type="ECO:0000259" key="8">
    <source>
        <dbReference type="Pfam" id="PF04762"/>
    </source>
</evidence>
<comment type="pathway">
    <text evidence="1">tRNA modification; 5-methoxycarbonylmethyl-2-thiouridine-tRNA biosynthesis.</text>
</comment>
<dbReference type="Pfam" id="PF23925">
    <property type="entry name" value="A-sol_ELP1"/>
    <property type="match status" value="1"/>
</dbReference>
<sequence length="1268" mass="145808">MKSLVTLARTVVSLEQNVPTSLKCQFTFTIDYETKDVWVTAFLEESSSTELLRISRKEDSTFEIDTITSFTKKHDFFNSEIICLKYLLDAQACFIAFSSGDIVLVGKENLADPELIEVVGTVESGIKCMEWSPDEELGVIVNGNDHILLMTKNFEVLTEFPINVENAGEANSVSVGWGRKETQFHGSEGKSAALKKINLSEYTLSEDDDSRPRVSWCGDGSFFSCTIIDPLKERRVIRIYNREGILQNTSEPVNKLEHSLFWRPSGNLITSSQKLPHKHNICFFEKNGLTHGAFALRETKNHKVVELAWNCDSSILAVWLIREEAPSQYSSCVQLWHMNNYHWYLKQENLCPPGESICFLCWDAELALQLHYMTQKAYYVHNYSWDVLISHTISKKNAATVAVIDGSSIFLTPFRYMNVPPPMSGYSIKLNHPATHLSFSTNNHGNDFAVLEANGDILLFGWAGACEKPLRPPTLLGSINTTMNKDLITALKQIAWINKNTLLGLHHSSIVKFNISFDGESGMPSIMSQTHCITSHRLLKLYSNVNYEEVFVETMNGSIFKVIYKRFRCENFWVTGSYLAEEKGELLVESDPFTCFPEFCEHISSTRIGKHGEEEVSVIIGLSKNNKLYANNRLLAVDCTSFFIHNDYIVYTTSSHTARFLPLRVNFSEFKVSDNVTHPFDETIRRIERGSKIIIAPYFDVSLVLQMPRGNLETIHPRAFVLAAVRQHLNDLDYRSGFVICRKHKLDFNILYDHAPDTFLRNVKTFVEQVSEVDYLNLFLSSLRNEDVTLTMYPYSSDDKSENGGSQKPRDQKQKVNIICDSIREILENLDLKRYIQSILTTYVQKTPPDLEPALKLLVVLKEKDFDCAEDALKFITFLVDTDKLYDVALGMYDFTLVLMIAQQSQRDPREYLPFLSELQTHEKHFQRFKIDDYLKRYEKALNNLYLAGDKHIDRCYEYILEHELYRLGLTLFSNNPEPYKVIMSMYGDYLSSNKQHKEAGLELLTDKKNYQDAARVLLDYTQELEDAISLLGKSYMWDEATRICYLKNRVDLVETHVKPSVLEGYKHLIEDIEDMKEQLNKQTTRLAELLISKENEEEQLEYIRNDETLENVEVFSDTSSIVASDFSRYTKSNTRLSVDSLRSGKSAKSRRRDERKRARGKRGSVYEKEYLFDSLRRLKERFYNMQGSISNILHFLATSKYVEKARHLQSLYSELEEQIQTRTENIEMLSPSTIVDSKAKTPVADNLPHVGNIKTISGSWKLEILET</sequence>
<dbReference type="Proteomes" id="UP000789831">
    <property type="component" value="Unassembled WGS sequence"/>
</dbReference>
<dbReference type="OrthoDB" id="40048at2759"/>
<keyword evidence="14" id="KW-1185">Reference proteome</keyword>
<dbReference type="PANTHER" id="PTHR12747:SF0">
    <property type="entry name" value="ELONGATOR COMPLEX PROTEIN 1"/>
    <property type="match status" value="1"/>
</dbReference>
<evidence type="ECO:0000259" key="10">
    <source>
        <dbReference type="Pfam" id="PF23878"/>
    </source>
</evidence>